<dbReference type="EMBL" id="MPUH01000662">
    <property type="protein sequence ID" value="OMJ75910.1"/>
    <property type="molecule type" value="Genomic_DNA"/>
</dbReference>
<dbReference type="OrthoDB" id="421075at2759"/>
<dbReference type="AlphaFoldDB" id="A0A1R2BGN5"/>
<sequence>MFSDKIEQSKSCQKENDSLTQQDHEFRDIEVLLNEGKYDKTEEMLLLLAGRNQKRSVYYIKLGHLMYKLKQFLKATNYYKLSLEDASQDELPEIQFSLGQVYFHSDLIVESLGFFTVLYETNPSYKFINIAYLRMSLIFKKLKDYNNALFYATKIIKESSVSKQFLAEAICVAGNCFELQGKAKKSLGFYKNALKIHSNFRTVTCVAWGYLNENPNLTIKICQKYLTKTIPDYEINDINFLYSLAYYRIKNYRKACQKLEIIVRSNPNIRIYNEYLGIIYFAMNEHLKALEIFQKIHEEIPLDCDNLNNMALVYKSLGSLGDCLHILNSLVMFNTFSNPGEFIERFKKKENLNMKEPLVDILAFPLNQNCCKDENPMTS</sequence>
<dbReference type="SUPFAM" id="SSF48452">
    <property type="entry name" value="TPR-like"/>
    <property type="match status" value="2"/>
</dbReference>
<accession>A0A1R2BGN5</accession>
<evidence type="ECO:0000256" key="1">
    <source>
        <dbReference type="ARBA" id="ARBA00022803"/>
    </source>
</evidence>
<dbReference type="SMART" id="SM00028">
    <property type="entry name" value="TPR"/>
    <property type="match status" value="5"/>
</dbReference>
<dbReference type="Gene3D" id="1.25.40.10">
    <property type="entry name" value="Tetratricopeptide repeat domain"/>
    <property type="match status" value="1"/>
</dbReference>
<keyword evidence="1" id="KW-0802">TPR repeat</keyword>
<dbReference type="PANTHER" id="PTHR12558">
    <property type="entry name" value="CELL DIVISION CYCLE 16,23,27"/>
    <property type="match status" value="1"/>
</dbReference>
<evidence type="ECO:0000313" key="4">
    <source>
        <dbReference type="Proteomes" id="UP000187209"/>
    </source>
</evidence>
<dbReference type="GO" id="GO:0005680">
    <property type="term" value="C:anaphase-promoting complex"/>
    <property type="evidence" value="ECO:0007669"/>
    <property type="project" value="TreeGrafter"/>
</dbReference>
<reference evidence="3 4" key="1">
    <citation type="submission" date="2016-11" db="EMBL/GenBank/DDBJ databases">
        <title>The macronuclear genome of Stentor coeruleus: a giant cell with tiny introns.</title>
        <authorList>
            <person name="Slabodnick M."/>
            <person name="Ruby J.G."/>
            <person name="Reiff S.B."/>
            <person name="Swart E.C."/>
            <person name="Gosai S."/>
            <person name="Prabakaran S."/>
            <person name="Witkowska E."/>
            <person name="Larue G.E."/>
            <person name="Fisher S."/>
            <person name="Freeman R.M."/>
            <person name="Gunawardena J."/>
            <person name="Chu W."/>
            <person name="Stover N.A."/>
            <person name="Gregory B.D."/>
            <person name="Nowacki M."/>
            <person name="Derisi J."/>
            <person name="Roy S.W."/>
            <person name="Marshall W.F."/>
            <person name="Sood P."/>
        </authorList>
    </citation>
    <scope>NUCLEOTIDE SEQUENCE [LARGE SCALE GENOMIC DNA]</scope>
    <source>
        <strain evidence="3">WM001</strain>
    </source>
</reference>
<dbReference type="GO" id="GO:0016567">
    <property type="term" value="P:protein ubiquitination"/>
    <property type="evidence" value="ECO:0007669"/>
    <property type="project" value="TreeGrafter"/>
</dbReference>
<feature type="region of interest" description="Disordered" evidence="2">
    <location>
        <begin position="1"/>
        <end position="21"/>
    </location>
</feature>
<name>A0A1R2BGN5_9CILI</name>
<dbReference type="GO" id="GO:0031145">
    <property type="term" value="P:anaphase-promoting complex-dependent catabolic process"/>
    <property type="evidence" value="ECO:0007669"/>
    <property type="project" value="TreeGrafter"/>
</dbReference>
<proteinExistence type="predicted"/>
<dbReference type="InterPro" id="IPR011990">
    <property type="entry name" value="TPR-like_helical_dom_sf"/>
</dbReference>
<dbReference type="GO" id="GO:0045842">
    <property type="term" value="P:positive regulation of mitotic metaphase/anaphase transition"/>
    <property type="evidence" value="ECO:0007669"/>
    <property type="project" value="TreeGrafter"/>
</dbReference>
<dbReference type="InterPro" id="IPR019734">
    <property type="entry name" value="TPR_rpt"/>
</dbReference>
<keyword evidence="4" id="KW-1185">Reference proteome</keyword>
<dbReference type="PANTHER" id="PTHR12558:SF45">
    <property type="entry name" value="CHROMOSOME UNDETERMINED SCAFFOLD_12, WHOLE GENOME SHOTGUN SEQUENCE"/>
    <property type="match status" value="1"/>
</dbReference>
<gene>
    <name evidence="3" type="ORF">SteCoe_24851</name>
</gene>
<evidence type="ECO:0000313" key="3">
    <source>
        <dbReference type="EMBL" id="OMJ75910.1"/>
    </source>
</evidence>
<evidence type="ECO:0000256" key="2">
    <source>
        <dbReference type="SAM" id="MobiDB-lite"/>
    </source>
</evidence>
<organism evidence="3 4">
    <name type="scientific">Stentor coeruleus</name>
    <dbReference type="NCBI Taxonomy" id="5963"/>
    <lineage>
        <taxon>Eukaryota</taxon>
        <taxon>Sar</taxon>
        <taxon>Alveolata</taxon>
        <taxon>Ciliophora</taxon>
        <taxon>Postciliodesmatophora</taxon>
        <taxon>Heterotrichea</taxon>
        <taxon>Heterotrichida</taxon>
        <taxon>Stentoridae</taxon>
        <taxon>Stentor</taxon>
    </lineage>
</organism>
<comment type="caution">
    <text evidence="3">The sequence shown here is derived from an EMBL/GenBank/DDBJ whole genome shotgun (WGS) entry which is preliminary data.</text>
</comment>
<dbReference type="GO" id="GO:0051301">
    <property type="term" value="P:cell division"/>
    <property type="evidence" value="ECO:0007669"/>
    <property type="project" value="TreeGrafter"/>
</dbReference>
<protein>
    <submittedName>
        <fullName evidence="3">Uncharacterized protein</fullName>
    </submittedName>
</protein>
<dbReference type="Proteomes" id="UP000187209">
    <property type="component" value="Unassembled WGS sequence"/>
</dbReference>